<proteinExistence type="predicted"/>
<dbReference type="Gene3D" id="3.20.20.80">
    <property type="entry name" value="Glycosidases"/>
    <property type="match status" value="1"/>
</dbReference>
<dbReference type="Proteomes" id="UP000309016">
    <property type="component" value="Chromosome"/>
</dbReference>
<evidence type="ECO:0000313" key="2">
    <source>
        <dbReference type="EMBL" id="QCY69158.1"/>
    </source>
</evidence>
<accession>A0A5B7X3E1</accession>
<dbReference type="AlphaFoldDB" id="A0A5B7X3E1"/>
<reference evidence="2 3" key="1">
    <citation type="submission" date="2019-06" db="EMBL/GenBank/DDBJ databases">
        <title>Complete genome sequence of Antarcticibacterium flavum KCTC 52984T from an Antarctic marine sediment.</title>
        <authorList>
            <person name="Lee Y.M."/>
            <person name="Shin S.C."/>
        </authorList>
    </citation>
    <scope>NUCLEOTIDE SEQUENCE [LARGE SCALE GENOMIC DNA]</scope>
    <source>
        <strain evidence="2 3">KCTC 52984</strain>
    </source>
</reference>
<feature type="domain" description="Glycoside hydrolase family 2 catalytic" evidence="1">
    <location>
        <begin position="74"/>
        <end position="297"/>
    </location>
</feature>
<gene>
    <name evidence="2" type="ORF">FHG64_06945</name>
</gene>
<sequence>MTLRRTIYIPFLLFMVLLGCSKKEHQDFNKATVYIDKTSGQFRLIRKGEPFYIKGGATSRANLNSLREAGGNTARIYDTVNLKEVLNEAHALGLAVVVDIPLPTFKSSANFYEDGEYFDLARMNIEQTVRLHRDHPALLYWNLGNELYYPYFYKNTNFFERFNELISLIKGIDPNHPVSTTTIGANKLRVLSIHRKSPQLDFISFNSFGTLSQFSSKLKPISSIWTGPHVTSEWGVNGYWETGLTAWGAPVEETSTKKAELIEERYHSYIAEIKKENSFGSFVFYWGYKDEATPTWFSLFGKNGERTESVLRLENIWKETSTLYPGPVVNYLILEGKGAMDNIILPGNQLVEAEIVLPEVKEDYSYNWEVRYESWNELLISRASQIDFFLSNNRVKFLTPIEEGPYRLFVTIGNNSDYIATANIPFYVLNPTNGE</sequence>
<dbReference type="GO" id="GO:0005975">
    <property type="term" value="P:carbohydrate metabolic process"/>
    <property type="evidence" value="ECO:0007669"/>
    <property type="project" value="InterPro"/>
</dbReference>
<dbReference type="Pfam" id="PF02836">
    <property type="entry name" value="Glyco_hydro_2_C"/>
    <property type="match status" value="1"/>
</dbReference>
<dbReference type="InterPro" id="IPR006103">
    <property type="entry name" value="Glyco_hydro_2_cat"/>
</dbReference>
<keyword evidence="3" id="KW-1185">Reference proteome</keyword>
<evidence type="ECO:0000259" key="1">
    <source>
        <dbReference type="Pfam" id="PF02836"/>
    </source>
</evidence>
<protein>
    <recommendedName>
        <fullName evidence="1">Glycoside hydrolase family 2 catalytic domain-containing protein</fullName>
    </recommendedName>
</protein>
<name>A0A5B7X3E1_9FLAO</name>
<evidence type="ECO:0000313" key="3">
    <source>
        <dbReference type="Proteomes" id="UP000309016"/>
    </source>
</evidence>
<dbReference type="InterPro" id="IPR017853">
    <property type="entry name" value="GH"/>
</dbReference>
<dbReference type="GO" id="GO:0004553">
    <property type="term" value="F:hydrolase activity, hydrolyzing O-glycosyl compounds"/>
    <property type="evidence" value="ECO:0007669"/>
    <property type="project" value="InterPro"/>
</dbReference>
<dbReference type="RefSeq" id="WP_139065733.1">
    <property type="nucleotide sequence ID" value="NZ_CP040812.1"/>
</dbReference>
<dbReference type="SUPFAM" id="SSF51445">
    <property type="entry name" value="(Trans)glycosidases"/>
    <property type="match status" value="1"/>
</dbReference>
<organism evidence="2 3">
    <name type="scientific">Antarcticibacterium flavum</name>
    <dbReference type="NCBI Taxonomy" id="2058175"/>
    <lineage>
        <taxon>Bacteria</taxon>
        <taxon>Pseudomonadati</taxon>
        <taxon>Bacteroidota</taxon>
        <taxon>Flavobacteriia</taxon>
        <taxon>Flavobacteriales</taxon>
        <taxon>Flavobacteriaceae</taxon>
        <taxon>Antarcticibacterium</taxon>
    </lineage>
</organism>
<dbReference type="EMBL" id="CP040812">
    <property type="protein sequence ID" value="QCY69158.1"/>
    <property type="molecule type" value="Genomic_DNA"/>
</dbReference>
<dbReference type="KEGG" id="afla:FHG64_06945"/>
<dbReference type="PROSITE" id="PS51257">
    <property type="entry name" value="PROKAR_LIPOPROTEIN"/>
    <property type="match status" value="1"/>
</dbReference>
<dbReference type="OrthoDB" id="9774262at2"/>